<protein>
    <submittedName>
        <fullName evidence="1">Uncharacterized protein</fullName>
    </submittedName>
</protein>
<gene>
    <name evidence="1" type="ORF">AVEN_182330_1</name>
</gene>
<name>A0A4Y2KCY8_ARAVE</name>
<proteinExistence type="predicted"/>
<evidence type="ECO:0000313" key="1">
    <source>
        <dbReference type="EMBL" id="GBM99222.1"/>
    </source>
</evidence>
<reference evidence="1 2" key="1">
    <citation type="journal article" date="2019" name="Sci. Rep.">
        <title>Orb-weaving spider Araneus ventricosus genome elucidates the spidroin gene catalogue.</title>
        <authorList>
            <person name="Kono N."/>
            <person name="Nakamura H."/>
            <person name="Ohtoshi R."/>
            <person name="Moran D.A.P."/>
            <person name="Shinohara A."/>
            <person name="Yoshida Y."/>
            <person name="Fujiwara M."/>
            <person name="Mori M."/>
            <person name="Tomita M."/>
            <person name="Arakawa K."/>
        </authorList>
    </citation>
    <scope>NUCLEOTIDE SEQUENCE [LARGE SCALE GENOMIC DNA]</scope>
</reference>
<keyword evidence="2" id="KW-1185">Reference proteome</keyword>
<dbReference type="EMBL" id="BGPR01004400">
    <property type="protein sequence ID" value="GBM99222.1"/>
    <property type="molecule type" value="Genomic_DNA"/>
</dbReference>
<sequence length="124" mass="14416">MDFVEMADIHHPNCTAARNPQQGGDPQLRDIEGADTLYLTPEAFRATEAIEFIAEHLRSEDEYIQVRLNFISFCRSEVPNLWYACPWGKANLRSDTRKHQRECSPLDFLVYFPKKVLFPFLPRG</sequence>
<organism evidence="1 2">
    <name type="scientific">Araneus ventricosus</name>
    <name type="common">Orbweaver spider</name>
    <name type="synonym">Epeira ventricosa</name>
    <dbReference type="NCBI Taxonomy" id="182803"/>
    <lineage>
        <taxon>Eukaryota</taxon>
        <taxon>Metazoa</taxon>
        <taxon>Ecdysozoa</taxon>
        <taxon>Arthropoda</taxon>
        <taxon>Chelicerata</taxon>
        <taxon>Arachnida</taxon>
        <taxon>Araneae</taxon>
        <taxon>Araneomorphae</taxon>
        <taxon>Entelegynae</taxon>
        <taxon>Araneoidea</taxon>
        <taxon>Araneidae</taxon>
        <taxon>Araneus</taxon>
    </lineage>
</organism>
<evidence type="ECO:0000313" key="2">
    <source>
        <dbReference type="Proteomes" id="UP000499080"/>
    </source>
</evidence>
<comment type="caution">
    <text evidence="1">The sequence shown here is derived from an EMBL/GenBank/DDBJ whole genome shotgun (WGS) entry which is preliminary data.</text>
</comment>
<accession>A0A4Y2KCY8</accession>
<dbReference type="Proteomes" id="UP000499080">
    <property type="component" value="Unassembled WGS sequence"/>
</dbReference>
<dbReference type="OrthoDB" id="5975154at2759"/>
<dbReference type="AlphaFoldDB" id="A0A4Y2KCY8"/>